<comment type="caution">
    <text evidence="2">The sequence shown here is derived from an EMBL/GenBank/DDBJ whole genome shotgun (WGS) entry which is preliminary data.</text>
</comment>
<evidence type="ECO:0000259" key="1">
    <source>
        <dbReference type="Pfam" id="PF00551"/>
    </source>
</evidence>
<dbReference type="Pfam" id="PF00551">
    <property type="entry name" value="Formyl_trans_N"/>
    <property type="match status" value="1"/>
</dbReference>
<dbReference type="Proteomes" id="UP000003379">
    <property type="component" value="Unassembled WGS sequence"/>
</dbReference>
<dbReference type="HOGENOM" id="CLU_1033372_0_0_9"/>
<dbReference type="InterPro" id="IPR002376">
    <property type="entry name" value="Formyl_transf_N"/>
</dbReference>
<dbReference type="RefSeq" id="WP_009528749.1">
    <property type="nucleotide sequence ID" value="NZ_JBQNBP010000008.1"/>
</dbReference>
<organism evidence="2 3">
    <name type="scientific">Peptoanaerobacter stomatis</name>
    <dbReference type="NCBI Taxonomy" id="796937"/>
    <lineage>
        <taxon>Bacteria</taxon>
        <taxon>Bacillati</taxon>
        <taxon>Bacillota</taxon>
        <taxon>Clostridia</taxon>
        <taxon>Peptostreptococcales</taxon>
        <taxon>Filifactoraceae</taxon>
        <taxon>Peptoanaerobacter</taxon>
    </lineage>
</organism>
<name>G9XEW7_9FIRM</name>
<evidence type="ECO:0000313" key="2">
    <source>
        <dbReference type="EMBL" id="EHL17947.1"/>
    </source>
</evidence>
<evidence type="ECO:0000313" key="3">
    <source>
        <dbReference type="Proteomes" id="UP000003379"/>
    </source>
</evidence>
<proteinExistence type="predicted"/>
<feature type="domain" description="Formyl transferase N-terminal" evidence="1">
    <location>
        <begin position="86"/>
        <end position="172"/>
    </location>
</feature>
<reference evidence="2 3" key="1">
    <citation type="submission" date="2011-08" db="EMBL/GenBank/DDBJ databases">
        <title>The Genome Sequence of Eubacteriaceae bacterium CM5.</title>
        <authorList>
            <consortium name="The Broad Institute Genome Sequencing Platform"/>
            <person name="Earl A."/>
            <person name="Ward D."/>
            <person name="Feldgarden M."/>
            <person name="Gevers D."/>
            <person name="Sizova M."/>
            <person name="Hazen A."/>
            <person name="Epstein S."/>
            <person name="Young S.K."/>
            <person name="Zeng Q."/>
            <person name="Gargeya S."/>
            <person name="Fitzgerald M."/>
            <person name="Haas B."/>
            <person name="Abouelleil A."/>
            <person name="Alvarado L."/>
            <person name="Arachchi H.M."/>
            <person name="Berlin A."/>
            <person name="Brown A."/>
            <person name="Chapman S.B."/>
            <person name="Chen Z."/>
            <person name="Dunbar C."/>
            <person name="Freedman E."/>
            <person name="Gearin G."/>
            <person name="Gellesch M."/>
            <person name="Goldberg J."/>
            <person name="Griggs A."/>
            <person name="Gujja S."/>
            <person name="Heiman D."/>
            <person name="Howarth C."/>
            <person name="Larson L."/>
            <person name="Lui A."/>
            <person name="MacDonald P.J.P."/>
            <person name="Montmayeur A."/>
            <person name="Murphy C."/>
            <person name="Neiman D."/>
            <person name="Pearson M."/>
            <person name="Priest M."/>
            <person name="Roberts A."/>
            <person name="Saif S."/>
            <person name="Shea T."/>
            <person name="Shenoy N."/>
            <person name="Sisk P."/>
            <person name="Stolte C."/>
            <person name="Sykes S."/>
            <person name="Wortman J."/>
            <person name="Nusbaum C."/>
            <person name="Birren B."/>
        </authorList>
    </citation>
    <scope>NUCLEOTIDE SEQUENCE [LARGE SCALE GENOMIC DNA]</scope>
    <source>
        <strain evidence="2 3">CM5</strain>
    </source>
</reference>
<dbReference type="EMBL" id="AFZG01000052">
    <property type="protein sequence ID" value="EHL17947.1"/>
    <property type="molecule type" value="Genomic_DNA"/>
</dbReference>
<protein>
    <recommendedName>
        <fullName evidence="1">Formyl transferase N-terminal domain-containing protein</fullName>
    </recommendedName>
</protein>
<sequence>MKITVFTSNQPRHINLINRLSSVADEVYAIQECNTIFPGKIKDFFNNSPIMQEYFKKMMLSEKNIFGNVRFLPCNVRQLAIKSGDLNNIDMNTLNEALKSDIYVVFGSSFIKGNLIEFLIEKRAFNIHMGVSPYFRGSSCNFWAAYTENIDLVGATVHMLSKKLDAGDMLYHVLPKAEKIEAFDLGMKAVKIAHDSLADRIKNGNIFEYEPVKQDKSLEIKYTVNSDFTDEVAKDYLGNLPNSEYIFEKLSGRDLNLLLRPYIA</sequence>
<dbReference type="AlphaFoldDB" id="G9XEW7"/>
<gene>
    <name evidence="2" type="ORF">HMPREF9628_00545</name>
</gene>
<dbReference type="SUPFAM" id="SSF53328">
    <property type="entry name" value="Formyltransferase"/>
    <property type="match status" value="1"/>
</dbReference>
<dbReference type="Gene3D" id="3.40.50.170">
    <property type="entry name" value="Formyl transferase, N-terminal domain"/>
    <property type="match status" value="1"/>
</dbReference>
<dbReference type="InterPro" id="IPR036477">
    <property type="entry name" value="Formyl_transf_N_sf"/>
</dbReference>
<accession>G9XEW7</accession>